<keyword evidence="3" id="KW-1185">Reference proteome</keyword>
<proteinExistence type="predicted"/>
<gene>
    <name evidence="2" type="primary">2</name>
    <name evidence="2" type="ORF">PBI_SQUIRTY_2</name>
</gene>
<dbReference type="Proteomes" id="UP000029348">
    <property type="component" value="Segment"/>
</dbReference>
<protein>
    <submittedName>
        <fullName evidence="2">Terminase small subunit</fullName>
    </submittedName>
</protein>
<accession>A0A088FBJ0</accession>
<dbReference type="KEGG" id="vg:23679057"/>
<evidence type="ECO:0000256" key="1">
    <source>
        <dbReference type="SAM" id="Coils"/>
    </source>
</evidence>
<name>A0A088FBJ0_9CAUD</name>
<reference evidence="2 3" key="1">
    <citation type="submission" date="2014-07" db="EMBL/GenBank/DDBJ databases">
        <authorList>
            <person name="Nurko I."/>
            <person name="Arora N."/>
            <person name="Mosteller S."/>
            <person name="Bari R."/>
            <person name="McNulty L."/>
            <person name="Schmidt T."/>
            <person name="Mehalik H."/>
            <person name="Reinhart E."/>
            <person name="Winders D.C."/>
            <person name="Nootbar H.A."/>
            <person name="Reilly M.A."/>
            <person name="Gough E."/>
            <person name="Gregory S."/>
            <person name="Harbaugh B."/>
            <person name="Kaur B."/>
            <person name="Siesel C."/>
            <person name="Warwar S."/>
            <person name="Breitenberger C.A."/>
            <person name="Daniels C.J."/>
            <person name="Ball S.L."/>
            <person name="Buck G.A."/>
            <person name="Campbell R."/>
            <person name="Carvalho M.R."/>
            <person name="Duckworth R.A."/>
            <person name="Dunn T."/>
            <person name="Halpern C."/>
            <person name="Johnson A."/>
            <person name="Kiflezghi M.G."/>
            <person name="Lee V."/>
            <person name="Loviza R.A."/>
            <person name="Serrano M.G."/>
            <person name="Shah Z.V."/>
            <person name="Sharma K."/>
            <person name="Voegtly L.J."/>
            <person name="Walstead R."/>
            <person name="Wang Y.P."/>
            <person name="Bradley K.W."/>
            <person name="Barker L.P."/>
            <person name="Asai D.J."/>
            <person name="Bowman C.A."/>
            <person name="Russell D.A."/>
            <person name="Pope W.H."/>
            <person name="Jacobs-Sera D."/>
            <person name="Hendrix R.W."/>
            <person name="Hatfull G.F."/>
        </authorList>
    </citation>
    <scope>NUCLEOTIDE SEQUENCE [LARGE SCALE GENOMIC DNA]</scope>
</reference>
<evidence type="ECO:0000313" key="3">
    <source>
        <dbReference type="Proteomes" id="UP000029348"/>
    </source>
</evidence>
<dbReference type="EMBL" id="KM101124">
    <property type="protein sequence ID" value="AIM40949.1"/>
    <property type="molecule type" value="Genomic_DNA"/>
</dbReference>
<evidence type="ECO:0000313" key="2">
    <source>
        <dbReference type="EMBL" id="AIM40949.1"/>
    </source>
</evidence>
<organism evidence="2 3">
    <name type="scientific">Mycobacterium phage Squirty</name>
    <dbReference type="NCBI Taxonomy" id="1527512"/>
    <lineage>
        <taxon>Viruses</taxon>
        <taxon>Duplodnaviria</taxon>
        <taxon>Heunggongvirae</taxon>
        <taxon>Uroviricota</taxon>
        <taxon>Caudoviricetes</taxon>
        <taxon>Gracegardnervirinae</taxon>
        <taxon>Squirtyvirus</taxon>
        <taxon>Squirtyvirus squirty</taxon>
        <taxon>Mycobacterium virus Squirty</taxon>
    </lineage>
</organism>
<sequence>MAEYSTLNEAMAAGDELAEAKIRYRLLAEAFEDMPQLRSQLNTQIERAKAEILRLKALNSESESAPKESGKVVAFDADRFRKSG</sequence>
<dbReference type="GeneID" id="23679057"/>
<feature type="coiled-coil region" evidence="1">
    <location>
        <begin position="38"/>
        <end position="65"/>
    </location>
</feature>
<dbReference type="RefSeq" id="YP_009124554.1">
    <property type="nucleotide sequence ID" value="NC_026588.1"/>
</dbReference>
<keyword evidence="1" id="KW-0175">Coiled coil</keyword>
<dbReference type="OrthoDB" id="20444at10239"/>